<evidence type="ECO:0000256" key="5">
    <source>
        <dbReference type="ARBA" id="ARBA00022729"/>
    </source>
</evidence>
<dbReference type="Gene3D" id="2.60.40.380">
    <property type="entry name" value="Purple acid phosphatase-like, N-terminal"/>
    <property type="match status" value="1"/>
</dbReference>
<evidence type="ECO:0000256" key="4">
    <source>
        <dbReference type="ARBA" id="ARBA00008723"/>
    </source>
</evidence>
<keyword evidence="14" id="KW-1185">Reference proteome</keyword>
<evidence type="ECO:0000256" key="8">
    <source>
        <dbReference type="ARBA" id="ARBA00023180"/>
    </source>
</evidence>
<sequence length="469" mass="53553">MYYSISYSLPSSSISATQISKLHTNNFMAKCTNSLLTFPILFLFLSFPQPLLSQENNFVRQPASQLIITPHQRSNSEPQQVHISLVGKDKMRVSWITEDKEAKTVVEYGKNPGEYSEKTVGDKTSYQYFFYKSGKIHNAVIGPLEPNTSYFYRCGGLGPEFSFKTPPSKFPIEFVIVGDLGQTEWTASTLKHVDKNDYDVFLLPGDLSYADSQQPLWDSFGRLVEPYASKRPWMVTEGNHEIEIFPFIYPKGFEAYNTRWPMPFQESGSNSNLYYSFDVAGVHIIMLGSYADFNVDSEQYEWLKLDLAKINRAKTPWVITLVHAPWYNTNEAHQGEGESMREAMEELLYNARVDLVFAGHVHAYERFTRIYDNKADSCGPMYVTIGDGGNREGLALKFKSPPSPLSLFREPSFGHGRLRIVNETHADWSWHRNNDRDAVVADRIWIENLSKVKACSEIPSSQQVVNEEL</sequence>
<comment type="catalytic activity">
    <reaction evidence="1 9">
        <text>a phosphate monoester + H2O = an alcohol + phosphate</text>
        <dbReference type="Rhea" id="RHEA:15017"/>
        <dbReference type="ChEBI" id="CHEBI:15377"/>
        <dbReference type="ChEBI" id="CHEBI:30879"/>
        <dbReference type="ChEBI" id="CHEBI:43474"/>
        <dbReference type="ChEBI" id="CHEBI:67140"/>
        <dbReference type="EC" id="3.1.3.2"/>
    </reaction>
</comment>
<dbReference type="Pfam" id="PF00149">
    <property type="entry name" value="Metallophos"/>
    <property type="match status" value="1"/>
</dbReference>
<evidence type="ECO:0000313" key="13">
    <source>
        <dbReference type="EMBL" id="KAI5425511.1"/>
    </source>
</evidence>
<dbReference type="InterPro" id="IPR008963">
    <property type="entry name" value="Purple_acid_Pase-like_N"/>
</dbReference>
<dbReference type="Gene3D" id="3.60.21.10">
    <property type="match status" value="1"/>
</dbReference>
<evidence type="ECO:0000256" key="9">
    <source>
        <dbReference type="RuleBase" id="RU361203"/>
    </source>
</evidence>
<keyword evidence="7" id="KW-0862">Zinc</keyword>
<dbReference type="Proteomes" id="UP001058974">
    <property type="component" value="Chromosome 3"/>
</dbReference>
<dbReference type="AlphaFoldDB" id="A0A9D5B081"/>
<keyword evidence="6 9" id="KW-0378">Hydrolase</keyword>
<comment type="caution">
    <text evidence="13">The sequence shown here is derived from an EMBL/GenBank/DDBJ whole genome shotgun (WGS) entry which is preliminary data.</text>
</comment>
<name>A0A9D5B081_PEA</name>
<evidence type="ECO:0000256" key="1">
    <source>
        <dbReference type="ARBA" id="ARBA00000032"/>
    </source>
</evidence>
<dbReference type="Gramene" id="Psat03G0135100-T1">
    <property type="protein sequence ID" value="KAI5425511.1"/>
    <property type="gene ID" value="KIW84_031351"/>
</dbReference>
<dbReference type="EMBL" id="JAMSHJ010000003">
    <property type="protein sequence ID" value="KAI5425511.1"/>
    <property type="molecule type" value="Genomic_DNA"/>
</dbReference>
<evidence type="ECO:0000256" key="2">
    <source>
        <dbReference type="ARBA" id="ARBA00001947"/>
    </source>
</evidence>
<comment type="cofactor">
    <cofactor evidence="2">
        <name>Zn(2+)</name>
        <dbReference type="ChEBI" id="CHEBI:29105"/>
    </cofactor>
</comment>
<dbReference type="InterPro" id="IPR041792">
    <property type="entry name" value="MPP_PAP"/>
</dbReference>
<accession>A0A9D5B081</accession>
<dbReference type="CDD" id="cd00839">
    <property type="entry name" value="MPP_PAPs"/>
    <property type="match status" value="1"/>
</dbReference>
<keyword evidence="8" id="KW-0325">Glycoprotein</keyword>
<comment type="cofactor">
    <cofactor evidence="3">
        <name>Fe cation</name>
        <dbReference type="ChEBI" id="CHEBI:24875"/>
    </cofactor>
</comment>
<dbReference type="SUPFAM" id="SSF56300">
    <property type="entry name" value="Metallo-dependent phosphatases"/>
    <property type="match status" value="1"/>
</dbReference>
<feature type="domain" description="Purple acid phosphatase N-terminal" evidence="12">
    <location>
        <begin position="78"/>
        <end position="165"/>
    </location>
</feature>
<gene>
    <name evidence="13" type="ORF">KIW84_031351</name>
</gene>
<dbReference type="OrthoDB" id="45007at2759"/>
<evidence type="ECO:0000259" key="10">
    <source>
        <dbReference type="Pfam" id="PF00149"/>
    </source>
</evidence>
<dbReference type="InterPro" id="IPR004843">
    <property type="entry name" value="Calcineurin-like_PHP"/>
</dbReference>
<evidence type="ECO:0000259" key="11">
    <source>
        <dbReference type="Pfam" id="PF14008"/>
    </source>
</evidence>
<evidence type="ECO:0000256" key="6">
    <source>
        <dbReference type="ARBA" id="ARBA00022801"/>
    </source>
</evidence>
<proteinExistence type="inferred from homology"/>
<evidence type="ECO:0000259" key="12">
    <source>
        <dbReference type="Pfam" id="PF16656"/>
    </source>
</evidence>
<organism evidence="13 14">
    <name type="scientific">Pisum sativum</name>
    <name type="common">Garden pea</name>
    <name type="synonym">Lathyrus oleraceus</name>
    <dbReference type="NCBI Taxonomy" id="3888"/>
    <lineage>
        <taxon>Eukaryota</taxon>
        <taxon>Viridiplantae</taxon>
        <taxon>Streptophyta</taxon>
        <taxon>Embryophyta</taxon>
        <taxon>Tracheophyta</taxon>
        <taxon>Spermatophyta</taxon>
        <taxon>Magnoliopsida</taxon>
        <taxon>eudicotyledons</taxon>
        <taxon>Gunneridae</taxon>
        <taxon>Pentapetalae</taxon>
        <taxon>rosids</taxon>
        <taxon>fabids</taxon>
        <taxon>Fabales</taxon>
        <taxon>Fabaceae</taxon>
        <taxon>Papilionoideae</taxon>
        <taxon>50 kb inversion clade</taxon>
        <taxon>NPAAA clade</taxon>
        <taxon>Hologalegina</taxon>
        <taxon>IRL clade</taxon>
        <taxon>Fabeae</taxon>
        <taxon>Lathyrus</taxon>
    </lineage>
</organism>
<protein>
    <recommendedName>
        <fullName evidence="9">Purple acid phosphatase</fullName>
        <ecNumber evidence="9">3.1.3.2</ecNumber>
    </recommendedName>
</protein>
<reference evidence="13 14" key="1">
    <citation type="journal article" date="2022" name="Nat. Genet.">
        <title>Improved pea reference genome and pan-genome highlight genomic features and evolutionary characteristics.</title>
        <authorList>
            <person name="Yang T."/>
            <person name="Liu R."/>
            <person name="Luo Y."/>
            <person name="Hu S."/>
            <person name="Wang D."/>
            <person name="Wang C."/>
            <person name="Pandey M.K."/>
            <person name="Ge S."/>
            <person name="Xu Q."/>
            <person name="Li N."/>
            <person name="Li G."/>
            <person name="Huang Y."/>
            <person name="Saxena R.K."/>
            <person name="Ji Y."/>
            <person name="Li M."/>
            <person name="Yan X."/>
            <person name="He Y."/>
            <person name="Liu Y."/>
            <person name="Wang X."/>
            <person name="Xiang C."/>
            <person name="Varshney R.K."/>
            <person name="Ding H."/>
            <person name="Gao S."/>
            <person name="Zong X."/>
        </authorList>
    </citation>
    <scope>NUCLEOTIDE SEQUENCE [LARGE SCALE GENOMIC DNA]</scope>
    <source>
        <strain evidence="13 14">cv. Zhongwan 6</strain>
    </source>
</reference>
<evidence type="ECO:0000256" key="3">
    <source>
        <dbReference type="ARBA" id="ARBA00001962"/>
    </source>
</evidence>
<dbReference type="PANTHER" id="PTHR22953:SF133">
    <property type="entry name" value="PURPLE ACID PHOSPHATASE"/>
    <property type="match status" value="1"/>
</dbReference>
<dbReference type="PANTHER" id="PTHR22953">
    <property type="entry name" value="ACID PHOSPHATASE RELATED"/>
    <property type="match status" value="1"/>
</dbReference>
<dbReference type="GO" id="GO:0046872">
    <property type="term" value="F:metal ion binding"/>
    <property type="evidence" value="ECO:0007669"/>
    <property type="project" value="InterPro"/>
</dbReference>
<feature type="domain" description="Purple acid phosphatase C-terminal" evidence="11">
    <location>
        <begin position="379"/>
        <end position="442"/>
    </location>
</feature>
<keyword evidence="5" id="KW-0732">Signal</keyword>
<dbReference type="EC" id="3.1.3.2" evidence="9"/>
<dbReference type="GO" id="GO:0003993">
    <property type="term" value="F:acid phosphatase activity"/>
    <property type="evidence" value="ECO:0007669"/>
    <property type="project" value="UniProtKB-EC"/>
</dbReference>
<dbReference type="Pfam" id="PF16656">
    <property type="entry name" value="Pur_ac_phosph_N"/>
    <property type="match status" value="1"/>
</dbReference>
<dbReference type="InterPro" id="IPR025733">
    <property type="entry name" value="PAPs_C"/>
</dbReference>
<dbReference type="Pfam" id="PF14008">
    <property type="entry name" value="Metallophos_C"/>
    <property type="match status" value="1"/>
</dbReference>
<feature type="domain" description="Calcineurin-like phosphoesterase" evidence="10">
    <location>
        <begin position="174"/>
        <end position="364"/>
    </location>
</feature>
<dbReference type="InterPro" id="IPR015914">
    <property type="entry name" value="PAPs_N"/>
</dbReference>
<dbReference type="Gramene" id="Psat3g034320.1">
    <property type="protein sequence ID" value="Psat3g034320.1.cds"/>
    <property type="gene ID" value="Psat3g034320"/>
</dbReference>
<dbReference type="InterPro" id="IPR029052">
    <property type="entry name" value="Metallo-depent_PP-like"/>
</dbReference>
<dbReference type="InterPro" id="IPR039331">
    <property type="entry name" value="PAPs-like"/>
</dbReference>
<dbReference type="SUPFAM" id="SSF49363">
    <property type="entry name" value="Purple acid phosphatase, N-terminal domain"/>
    <property type="match status" value="1"/>
</dbReference>
<comment type="similarity">
    <text evidence="4 9">Belongs to the metallophosphoesterase superfamily. Purple acid phosphatase family.</text>
</comment>
<evidence type="ECO:0000313" key="14">
    <source>
        <dbReference type="Proteomes" id="UP001058974"/>
    </source>
</evidence>
<evidence type="ECO:0000256" key="7">
    <source>
        <dbReference type="ARBA" id="ARBA00022833"/>
    </source>
</evidence>